<evidence type="ECO:0000256" key="2">
    <source>
        <dbReference type="ARBA" id="ARBA00023002"/>
    </source>
</evidence>
<evidence type="ECO:0000256" key="1">
    <source>
        <dbReference type="ARBA" id="ARBA00006484"/>
    </source>
</evidence>
<organism evidence="4 5">
    <name type="scientific">Brevundimonas faecalis</name>
    <dbReference type="NCBI Taxonomy" id="947378"/>
    <lineage>
        <taxon>Bacteria</taxon>
        <taxon>Pseudomonadati</taxon>
        <taxon>Pseudomonadota</taxon>
        <taxon>Alphaproteobacteria</taxon>
        <taxon>Caulobacterales</taxon>
        <taxon>Caulobacteraceae</taxon>
        <taxon>Brevundimonas</taxon>
    </lineage>
</organism>
<comment type="caution">
    <text evidence="4">The sequence shown here is derived from an EMBL/GenBank/DDBJ whole genome shotgun (WGS) entry which is preliminary data.</text>
</comment>
<dbReference type="RefSeq" id="WP_354089249.1">
    <property type="nucleotide sequence ID" value="NZ_JBEPTF010000003.1"/>
</dbReference>
<dbReference type="InterPro" id="IPR051122">
    <property type="entry name" value="SDR_DHRS6-like"/>
</dbReference>
<name>A0ABV2RCH4_9CAUL</name>
<dbReference type="InterPro" id="IPR036291">
    <property type="entry name" value="NAD(P)-bd_dom_sf"/>
</dbReference>
<dbReference type="EMBL" id="JBEPTF010000003">
    <property type="protein sequence ID" value="MET4684278.1"/>
    <property type="molecule type" value="Genomic_DNA"/>
</dbReference>
<dbReference type="PANTHER" id="PTHR43477:SF1">
    <property type="entry name" value="DIHYDROANTICAPSIN 7-DEHYDROGENASE"/>
    <property type="match status" value="1"/>
</dbReference>
<dbReference type="InterPro" id="IPR057326">
    <property type="entry name" value="KR_dom"/>
</dbReference>
<evidence type="ECO:0000313" key="4">
    <source>
        <dbReference type="EMBL" id="MET4684278.1"/>
    </source>
</evidence>
<feature type="domain" description="Ketoreductase" evidence="3">
    <location>
        <begin position="4"/>
        <end position="181"/>
    </location>
</feature>
<dbReference type="InterPro" id="IPR002347">
    <property type="entry name" value="SDR_fam"/>
</dbReference>
<evidence type="ECO:0000313" key="5">
    <source>
        <dbReference type="Proteomes" id="UP001549313"/>
    </source>
</evidence>
<dbReference type="PANTHER" id="PTHR43477">
    <property type="entry name" value="DIHYDROANTICAPSIN 7-DEHYDROGENASE"/>
    <property type="match status" value="1"/>
</dbReference>
<dbReference type="SUPFAM" id="SSF51735">
    <property type="entry name" value="NAD(P)-binding Rossmann-fold domains"/>
    <property type="match status" value="1"/>
</dbReference>
<dbReference type="Gene3D" id="3.40.50.720">
    <property type="entry name" value="NAD(P)-binding Rossmann-like Domain"/>
    <property type="match status" value="1"/>
</dbReference>
<sequence>MEQKTYAVIGGGSGMGLALTQILVERGDRVLIGGRSQDRLARARDSLGSNVLACPVDTGDHASLQAFFEQAPPLSGLFTPGAAYVTGSFADATPEVAESAFRSKFWGQYWAVRAALLRLLPEAGVVLMSGAASVRPLGHPAYAACNAAVEGLTRALAQELSPIRVNCLSPGTVDSDLWRRRPAEVREPAYEAFSRLSLVGRPGAVEDLAQAALFLLDNRNMTGATLFSDGGYSLR</sequence>
<dbReference type="Proteomes" id="UP001549313">
    <property type="component" value="Unassembled WGS sequence"/>
</dbReference>
<accession>A0ABV2RCH4</accession>
<gene>
    <name evidence="4" type="ORF">ABIE19_002215</name>
</gene>
<dbReference type="SMART" id="SM00822">
    <property type="entry name" value="PKS_KR"/>
    <property type="match status" value="1"/>
</dbReference>
<dbReference type="Pfam" id="PF13561">
    <property type="entry name" value="adh_short_C2"/>
    <property type="match status" value="1"/>
</dbReference>
<reference evidence="4 5" key="1">
    <citation type="submission" date="2024-06" db="EMBL/GenBank/DDBJ databases">
        <title>Sorghum-associated microbial communities from plants grown in Nebraska, USA.</title>
        <authorList>
            <person name="Schachtman D."/>
        </authorList>
    </citation>
    <scope>NUCLEOTIDE SEQUENCE [LARGE SCALE GENOMIC DNA]</scope>
    <source>
        <strain evidence="4 5">2814</strain>
    </source>
</reference>
<comment type="similarity">
    <text evidence="1">Belongs to the short-chain dehydrogenases/reductases (SDR) family.</text>
</comment>
<dbReference type="CDD" id="cd05233">
    <property type="entry name" value="SDR_c"/>
    <property type="match status" value="1"/>
</dbReference>
<evidence type="ECO:0000259" key="3">
    <source>
        <dbReference type="SMART" id="SM00822"/>
    </source>
</evidence>
<dbReference type="PRINTS" id="PR00081">
    <property type="entry name" value="GDHRDH"/>
</dbReference>
<proteinExistence type="inferred from homology"/>
<keyword evidence="2" id="KW-0560">Oxidoreductase</keyword>
<keyword evidence="5" id="KW-1185">Reference proteome</keyword>
<protein>
    <submittedName>
        <fullName evidence="4">NAD(P)-dependent dehydrogenase (Short-subunit alcohol dehydrogenase family)</fullName>
    </submittedName>
</protein>